<sequence>MRDFSADFAKGFASDFGVDFADDFGVSFGLYMNEWLYGVNGYYSRATKGDEKIGKEGDFYTAVSVSRFFGGAIARHIIDLLECGKLELPLGVVEFGAHSGRLLSDIIDFLDILSVGVLEQTRFFSIEPLELLRKMQAQNPRITPLEDLSELKLANEKSIFMLSNELFDAFACEVVRENRFCFIKDFDRIVWRSDEEIERQIQNLQSQIEQSSAQSKKTIFCKNHLQKMLSQKKLDKVKNGEISLGLEPFIRSVCDFIKSQDNLKSWRFLSFDYGGEVARYEVTLRGYKAHRVLSFEEICTDLHGLFGKCDLTYEVDFSRIIALFGSFGVRLQAKSRLNAALVEFGIDKLLEEFFLFCQNSQNQNLQNKDLQNQASQNQILQSEISQNPKMQIYQQEVLRVRELLSPNGMGERFFCVEFGS</sequence>
<dbReference type="eggNOG" id="COG1565">
    <property type="taxonomic scope" value="Bacteria"/>
</dbReference>
<evidence type="ECO:0000256" key="1">
    <source>
        <dbReference type="ARBA" id="ARBA00022603"/>
    </source>
</evidence>
<dbReference type="Proteomes" id="UP000018731">
    <property type="component" value="Unassembled WGS sequence"/>
</dbReference>
<comment type="caution">
    <text evidence="3">The sequence shown here is derived from an EMBL/GenBank/DDBJ whole genome shotgun (WGS) entry which is preliminary data.</text>
</comment>
<reference evidence="3 4" key="1">
    <citation type="journal article" date="2014" name="Genome Announc.">
        <title>Draft genome sequences of six enterohepatic helicobacter species isolated from humans and one from rhesus macaques.</title>
        <authorList>
            <person name="Shen Z."/>
            <person name="Sheh A."/>
            <person name="Young S.K."/>
            <person name="Abouelliel A."/>
            <person name="Ward D.V."/>
            <person name="Earl A.M."/>
            <person name="Fox J.G."/>
        </authorList>
    </citation>
    <scope>NUCLEOTIDE SEQUENCE [LARGE SCALE GENOMIC DNA]</scope>
    <source>
        <strain evidence="3 4">MIT 99-5501</strain>
    </source>
</reference>
<gene>
    <name evidence="3" type="ORF">HMPREF2086_01240</name>
</gene>
<keyword evidence="2" id="KW-0808">Transferase</keyword>
<proteinExistence type="predicted"/>
<keyword evidence="4" id="KW-1185">Reference proteome</keyword>
<dbReference type="HOGENOM" id="CLU_054026_0_0_7"/>
<dbReference type="PANTHER" id="PTHR12049:SF7">
    <property type="entry name" value="PROTEIN ARGININE METHYLTRANSFERASE NDUFAF7, MITOCHONDRIAL"/>
    <property type="match status" value="1"/>
</dbReference>
<dbReference type="GO" id="GO:0035243">
    <property type="term" value="F:protein-arginine omega-N symmetric methyltransferase activity"/>
    <property type="evidence" value="ECO:0007669"/>
    <property type="project" value="TreeGrafter"/>
</dbReference>
<accession>V8C8Q3</accession>
<dbReference type="InterPro" id="IPR003788">
    <property type="entry name" value="NDUFAF7"/>
</dbReference>
<evidence type="ECO:0008006" key="5">
    <source>
        <dbReference type="Google" id="ProtNLM"/>
    </source>
</evidence>
<evidence type="ECO:0000313" key="3">
    <source>
        <dbReference type="EMBL" id="ETD23437.1"/>
    </source>
</evidence>
<name>V8C8Q3_9HELI</name>
<dbReference type="Pfam" id="PF02636">
    <property type="entry name" value="Methyltransf_28"/>
    <property type="match status" value="1"/>
</dbReference>
<dbReference type="GO" id="GO:0032259">
    <property type="term" value="P:methylation"/>
    <property type="evidence" value="ECO:0007669"/>
    <property type="project" value="UniProtKB-KW"/>
</dbReference>
<dbReference type="Gene3D" id="3.40.50.12710">
    <property type="match status" value="1"/>
</dbReference>
<dbReference type="EMBL" id="AZJI01000005">
    <property type="protein sequence ID" value="ETD23437.1"/>
    <property type="molecule type" value="Genomic_DNA"/>
</dbReference>
<dbReference type="PANTHER" id="PTHR12049">
    <property type="entry name" value="PROTEIN ARGININE METHYLTRANSFERASE NDUFAF7, MITOCHONDRIAL"/>
    <property type="match status" value="1"/>
</dbReference>
<dbReference type="SUPFAM" id="SSF53335">
    <property type="entry name" value="S-adenosyl-L-methionine-dependent methyltransferases"/>
    <property type="match status" value="1"/>
</dbReference>
<dbReference type="InterPro" id="IPR029063">
    <property type="entry name" value="SAM-dependent_MTases_sf"/>
</dbReference>
<dbReference type="STRING" id="1357400.HMPREF2086_01240"/>
<keyword evidence="1" id="KW-0489">Methyltransferase</keyword>
<dbReference type="InterPro" id="IPR038375">
    <property type="entry name" value="NDUFAF7_sf"/>
</dbReference>
<evidence type="ECO:0000256" key="2">
    <source>
        <dbReference type="ARBA" id="ARBA00022679"/>
    </source>
</evidence>
<dbReference type="RefSeq" id="WP_023927984.1">
    <property type="nucleotide sequence ID" value="NZ_KI669454.1"/>
</dbReference>
<dbReference type="AlphaFoldDB" id="V8C8Q3"/>
<protein>
    <recommendedName>
        <fullName evidence="5">SAM-dependent methyltransferase</fullName>
    </recommendedName>
</protein>
<dbReference type="PATRIC" id="fig|1357400.3.peg.1665"/>
<evidence type="ECO:0000313" key="4">
    <source>
        <dbReference type="Proteomes" id="UP000018731"/>
    </source>
</evidence>
<dbReference type="OrthoDB" id="9794208at2"/>
<organism evidence="3 4">
    <name type="scientific">Helicobacter macacae MIT 99-5501</name>
    <dbReference type="NCBI Taxonomy" id="1357400"/>
    <lineage>
        <taxon>Bacteria</taxon>
        <taxon>Pseudomonadati</taxon>
        <taxon>Campylobacterota</taxon>
        <taxon>Epsilonproteobacteria</taxon>
        <taxon>Campylobacterales</taxon>
        <taxon>Helicobacteraceae</taxon>
        <taxon>Helicobacter</taxon>
    </lineage>
</organism>